<feature type="domain" description="Large ribosomal subunit protein bL25 L25" evidence="6">
    <location>
        <begin position="3"/>
        <end position="87"/>
    </location>
</feature>
<dbReference type="OrthoDB" id="5339138at2"/>
<dbReference type="NCBIfam" id="NF004129">
    <property type="entry name" value="PRK05618.1-4"/>
    <property type="match status" value="1"/>
</dbReference>
<organism evidence="8 9">
    <name type="scientific">Helicobacter valdiviensis</name>
    <dbReference type="NCBI Taxonomy" id="1458358"/>
    <lineage>
        <taxon>Bacteria</taxon>
        <taxon>Pseudomonadati</taxon>
        <taxon>Campylobacterota</taxon>
        <taxon>Epsilonproteobacteria</taxon>
        <taxon>Campylobacterales</taxon>
        <taxon>Helicobacteraceae</taxon>
        <taxon>Helicobacter</taxon>
    </lineage>
</organism>
<feature type="domain" description="Large ribosomal subunit protein bL25 beta" evidence="7">
    <location>
        <begin position="97"/>
        <end position="177"/>
    </location>
</feature>
<keyword evidence="4 5" id="KW-0687">Ribonucleoprotein</keyword>
<evidence type="ECO:0000256" key="3">
    <source>
        <dbReference type="ARBA" id="ARBA00022980"/>
    </source>
</evidence>
<dbReference type="GO" id="GO:0008097">
    <property type="term" value="F:5S rRNA binding"/>
    <property type="evidence" value="ECO:0007669"/>
    <property type="project" value="InterPro"/>
</dbReference>
<evidence type="ECO:0000256" key="2">
    <source>
        <dbReference type="ARBA" id="ARBA00022884"/>
    </source>
</evidence>
<dbReference type="Pfam" id="PF14693">
    <property type="entry name" value="Ribosomal_TL5_C"/>
    <property type="match status" value="1"/>
</dbReference>
<dbReference type="Gene3D" id="2.40.240.10">
    <property type="entry name" value="Ribosomal Protein L25, Chain P"/>
    <property type="match status" value="1"/>
</dbReference>
<dbReference type="InterPro" id="IPR001021">
    <property type="entry name" value="Ribosomal_bL25_long"/>
</dbReference>
<evidence type="ECO:0000256" key="1">
    <source>
        <dbReference type="ARBA" id="ARBA00022730"/>
    </source>
</evidence>
<dbReference type="EMBL" id="NBIU01000001">
    <property type="protein sequence ID" value="PZT49112.1"/>
    <property type="molecule type" value="Genomic_DNA"/>
</dbReference>
<dbReference type="CDD" id="cd00495">
    <property type="entry name" value="Ribosomal_L25_TL5_CTC"/>
    <property type="match status" value="1"/>
</dbReference>
<comment type="similarity">
    <text evidence="5">Belongs to the bacterial ribosomal protein bL25 family. CTC subfamily.</text>
</comment>
<comment type="subunit">
    <text evidence="5">Part of the 50S ribosomal subunit; part of the 5S rRNA/L5/L18/L25 subcomplex. Contacts the 5S rRNA. Binds to the 5S rRNA independently of L5 and L18.</text>
</comment>
<keyword evidence="1 5" id="KW-0699">rRNA-binding</keyword>
<evidence type="ECO:0000259" key="7">
    <source>
        <dbReference type="Pfam" id="PF14693"/>
    </source>
</evidence>
<dbReference type="AlphaFoldDB" id="A0A2W6MXL2"/>
<evidence type="ECO:0000259" key="6">
    <source>
        <dbReference type="Pfam" id="PF01386"/>
    </source>
</evidence>
<protein>
    <recommendedName>
        <fullName evidence="5">Large ribosomal subunit protein bL25</fullName>
    </recommendedName>
    <alternativeName>
        <fullName evidence="5">General stress protein CTC</fullName>
    </alternativeName>
</protein>
<keyword evidence="3 5" id="KW-0689">Ribosomal protein</keyword>
<dbReference type="Pfam" id="PF01386">
    <property type="entry name" value="Ribosomal_L25p"/>
    <property type="match status" value="1"/>
</dbReference>
<comment type="caution">
    <text evidence="8">The sequence shown here is derived from an EMBL/GenBank/DDBJ whole genome shotgun (WGS) entry which is preliminary data.</text>
</comment>
<dbReference type="SUPFAM" id="SSF50715">
    <property type="entry name" value="Ribosomal protein L25-like"/>
    <property type="match status" value="1"/>
</dbReference>
<dbReference type="InterPro" id="IPR037121">
    <property type="entry name" value="Ribosomal_bL25_C"/>
</dbReference>
<dbReference type="HAMAP" id="MF_01334">
    <property type="entry name" value="Ribosomal_bL25_CTC"/>
    <property type="match status" value="1"/>
</dbReference>
<dbReference type="NCBIfam" id="TIGR00731">
    <property type="entry name" value="bL25_bact_ctc"/>
    <property type="match status" value="1"/>
</dbReference>
<dbReference type="InterPro" id="IPR020057">
    <property type="entry name" value="Ribosomal_bL25_b-dom"/>
</dbReference>
<keyword evidence="9" id="KW-1185">Reference proteome</keyword>
<dbReference type="GO" id="GO:0006412">
    <property type="term" value="P:translation"/>
    <property type="evidence" value="ECO:0007669"/>
    <property type="project" value="UniProtKB-UniRule"/>
</dbReference>
<dbReference type="GO" id="GO:0003735">
    <property type="term" value="F:structural constituent of ribosome"/>
    <property type="evidence" value="ECO:0007669"/>
    <property type="project" value="InterPro"/>
</dbReference>
<gene>
    <name evidence="5" type="primary">rplY</name>
    <name evidence="5" type="synonym">ctc</name>
    <name evidence="8" type="ORF">B6S12_00530</name>
</gene>
<dbReference type="InterPro" id="IPR011035">
    <property type="entry name" value="Ribosomal_bL25/Gln-tRNA_synth"/>
</dbReference>
<reference evidence="8 9" key="1">
    <citation type="submission" date="2017-03" db="EMBL/GenBank/DDBJ databases">
        <title>Genomic and clinical evidence uncovers the enterohepatic species Helicobacter valdiviensis as a potential human intestinal pathogen.</title>
        <authorList>
            <person name="Fresia P."/>
            <person name="Jara R."/>
            <person name="Sierra R."/>
            <person name="Ferres I."/>
            <person name="Greif G."/>
            <person name="Iraola G."/>
            <person name="Collado L."/>
        </authorList>
    </citation>
    <scope>NUCLEOTIDE SEQUENCE [LARGE SCALE GENOMIC DNA]</scope>
    <source>
        <strain evidence="8 9">WBE14</strain>
    </source>
</reference>
<dbReference type="InterPro" id="IPR020056">
    <property type="entry name" value="Rbsml_bL25/Gln-tRNA_synth_N"/>
</dbReference>
<evidence type="ECO:0000313" key="9">
    <source>
        <dbReference type="Proteomes" id="UP000249746"/>
    </source>
</evidence>
<dbReference type="InterPro" id="IPR020930">
    <property type="entry name" value="Ribosomal_uL5_bac-type"/>
</dbReference>
<dbReference type="RefSeq" id="WP_111228863.1">
    <property type="nucleotide sequence ID" value="NZ_NBIU01000001.1"/>
</dbReference>
<evidence type="ECO:0000313" key="8">
    <source>
        <dbReference type="EMBL" id="PZT49112.1"/>
    </source>
</evidence>
<accession>A0A2W6MXL2</accession>
<keyword evidence="2 5" id="KW-0694">RNA-binding</keyword>
<evidence type="ECO:0000256" key="5">
    <source>
        <dbReference type="HAMAP-Rule" id="MF_01334"/>
    </source>
</evidence>
<proteinExistence type="inferred from homology"/>
<dbReference type="PANTHER" id="PTHR33284">
    <property type="entry name" value="RIBOSOMAL PROTEIN L25/GLN-TRNA SYNTHETASE, ANTI-CODON-BINDING DOMAIN-CONTAINING PROTEIN"/>
    <property type="match status" value="1"/>
</dbReference>
<dbReference type="PANTHER" id="PTHR33284:SF1">
    <property type="entry name" value="RIBOSOMAL PROTEIN L25_GLN-TRNA SYNTHETASE, ANTI-CODON-BINDING DOMAIN-CONTAINING PROTEIN"/>
    <property type="match status" value="1"/>
</dbReference>
<dbReference type="InterPro" id="IPR029751">
    <property type="entry name" value="Ribosomal_L25_dom"/>
</dbReference>
<sequence length="178" mass="19899">MLSGIIRESISKAEVKQLRKNGYLIANIYGKGKENIHCAFKRNDFIREVKNKTDLIFNVEVASKEYPVVIQEYQKDPITSEIIHVDLMLAQKGIEAKYSVKVRTVGVPKGLKNKGALIISKKRIKVKSAPENLPKDYEINVSDLDVGDVVLVRDLPQTAGVKIVERDDVAIVGVVKSR</sequence>
<dbReference type="GO" id="GO:0022625">
    <property type="term" value="C:cytosolic large ribosomal subunit"/>
    <property type="evidence" value="ECO:0007669"/>
    <property type="project" value="TreeGrafter"/>
</dbReference>
<evidence type="ECO:0000256" key="4">
    <source>
        <dbReference type="ARBA" id="ARBA00023274"/>
    </source>
</evidence>
<dbReference type="Gene3D" id="2.170.120.20">
    <property type="entry name" value="Ribosomal protein L25, beta domain"/>
    <property type="match status" value="1"/>
</dbReference>
<comment type="function">
    <text evidence="5">This is one of the proteins that binds to the 5S RNA in the ribosome where it forms part of the central protuberance.</text>
</comment>
<dbReference type="Proteomes" id="UP000249746">
    <property type="component" value="Unassembled WGS sequence"/>
</dbReference>
<name>A0A2W6MXL2_9HELI</name>